<dbReference type="AlphaFoldDB" id="A0A848GAR2"/>
<dbReference type="RefSeq" id="WP_169147921.1">
    <property type="nucleotide sequence ID" value="NZ_JABBGA010000026.1"/>
</dbReference>
<organism evidence="2 3">
    <name type="scientific">Zoogloea dura</name>
    <dbReference type="NCBI Taxonomy" id="2728840"/>
    <lineage>
        <taxon>Bacteria</taxon>
        <taxon>Pseudomonadati</taxon>
        <taxon>Pseudomonadota</taxon>
        <taxon>Betaproteobacteria</taxon>
        <taxon>Rhodocyclales</taxon>
        <taxon>Zoogloeaceae</taxon>
        <taxon>Zoogloea</taxon>
    </lineage>
</organism>
<evidence type="ECO:0000256" key="1">
    <source>
        <dbReference type="SAM" id="MobiDB-lite"/>
    </source>
</evidence>
<evidence type="ECO:0000313" key="2">
    <source>
        <dbReference type="EMBL" id="NML28394.1"/>
    </source>
</evidence>
<accession>A0A848GAR2</accession>
<comment type="caution">
    <text evidence="2">The sequence shown here is derived from an EMBL/GenBank/DDBJ whole genome shotgun (WGS) entry which is preliminary data.</text>
</comment>
<evidence type="ECO:0000313" key="3">
    <source>
        <dbReference type="Proteomes" id="UP000580043"/>
    </source>
</evidence>
<gene>
    <name evidence="2" type="ORF">HHL15_21770</name>
</gene>
<keyword evidence="3" id="KW-1185">Reference proteome</keyword>
<name>A0A848GAR2_9RHOO</name>
<feature type="region of interest" description="Disordered" evidence="1">
    <location>
        <begin position="1"/>
        <end position="70"/>
    </location>
</feature>
<reference evidence="2 3" key="1">
    <citation type="submission" date="2020-04" db="EMBL/GenBank/DDBJ databases">
        <title>Zoogloea sp. G-4-1-14 isolated from soil.</title>
        <authorList>
            <person name="Dahal R.H."/>
        </authorList>
    </citation>
    <scope>NUCLEOTIDE SEQUENCE [LARGE SCALE GENOMIC DNA]</scope>
    <source>
        <strain evidence="2 3">G-4-1-14</strain>
    </source>
</reference>
<proteinExistence type="predicted"/>
<feature type="compositionally biased region" description="Basic and acidic residues" evidence="1">
    <location>
        <begin position="8"/>
        <end position="19"/>
    </location>
</feature>
<dbReference type="EMBL" id="JABBGA010000026">
    <property type="protein sequence ID" value="NML28394.1"/>
    <property type="molecule type" value="Genomic_DNA"/>
</dbReference>
<dbReference type="Proteomes" id="UP000580043">
    <property type="component" value="Unassembled WGS sequence"/>
</dbReference>
<sequence length="70" mass="7662">MAKTNYSFEKRQRELDKKRKQEAKRQRKLDDRSGAAQGPDSDDAVTDGPAPDDAVEPQTSESGGADASRP</sequence>
<protein>
    <submittedName>
        <fullName evidence="2">Uncharacterized protein</fullName>
    </submittedName>
</protein>